<accession>A0A7X6LW60</accession>
<sequence length="223" mass="23021">MTMPPQFPPPSNHPSGGYPPAPQGYPTGYAPGGPPQPSDRPAPPHADLGAPAAPAKPPKTTPRQWLNLAVLVAVLGGVAWGCHHFTRSDAEKVEAGQCVAVGGGRTDPKVDITDCAATAANYVVAARLDDSVAKCPQGDYASVWQTGSGGYTLCLQLNVHRGDCIAKSFDNTTKVACGAQATHRVTDILTGTTSDAGCGDEATSYLTYSKPEPLVVCLVKAGR</sequence>
<feature type="compositionally biased region" description="Pro residues" evidence="1">
    <location>
        <begin position="1"/>
        <end position="23"/>
    </location>
</feature>
<feature type="compositionally biased region" description="Pro residues" evidence="1">
    <location>
        <begin position="32"/>
        <end position="44"/>
    </location>
</feature>
<gene>
    <name evidence="2" type="ORF">HGA07_08745</name>
</gene>
<name>A0A7X6LW60_9NOCA</name>
<dbReference type="Proteomes" id="UP000523447">
    <property type="component" value="Unassembled WGS sequence"/>
</dbReference>
<protein>
    <submittedName>
        <fullName evidence="2">Uncharacterized protein</fullName>
    </submittedName>
</protein>
<reference evidence="2 3" key="1">
    <citation type="submission" date="2020-04" db="EMBL/GenBank/DDBJ databases">
        <title>MicrobeNet Type strains.</title>
        <authorList>
            <person name="Nicholson A.C."/>
        </authorList>
    </citation>
    <scope>NUCLEOTIDE SEQUENCE [LARGE SCALE GENOMIC DNA]</scope>
    <source>
        <strain evidence="2 3">DSM 44445</strain>
    </source>
</reference>
<evidence type="ECO:0000313" key="3">
    <source>
        <dbReference type="Proteomes" id="UP000523447"/>
    </source>
</evidence>
<proteinExistence type="predicted"/>
<comment type="caution">
    <text evidence="2">The sequence shown here is derived from an EMBL/GenBank/DDBJ whole genome shotgun (WGS) entry which is preliminary data.</text>
</comment>
<keyword evidence="3" id="KW-1185">Reference proteome</keyword>
<dbReference type="AlphaFoldDB" id="A0A7X6LW60"/>
<evidence type="ECO:0000256" key="1">
    <source>
        <dbReference type="SAM" id="MobiDB-lite"/>
    </source>
</evidence>
<feature type="region of interest" description="Disordered" evidence="1">
    <location>
        <begin position="1"/>
        <end position="60"/>
    </location>
</feature>
<dbReference type="EMBL" id="JAAXPE010000006">
    <property type="protein sequence ID" value="NKY85710.1"/>
    <property type="molecule type" value="Genomic_DNA"/>
</dbReference>
<dbReference type="RefSeq" id="WP_083893271.1">
    <property type="nucleotide sequence ID" value="NZ_CAWPHS010000056.1"/>
</dbReference>
<evidence type="ECO:0000313" key="2">
    <source>
        <dbReference type="EMBL" id="NKY85710.1"/>
    </source>
</evidence>
<organism evidence="2 3">
    <name type="scientific">Nocardia veterana</name>
    <dbReference type="NCBI Taxonomy" id="132249"/>
    <lineage>
        <taxon>Bacteria</taxon>
        <taxon>Bacillati</taxon>
        <taxon>Actinomycetota</taxon>
        <taxon>Actinomycetes</taxon>
        <taxon>Mycobacteriales</taxon>
        <taxon>Nocardiaceae</taxon>
        <taxon>Nocardia</taxon>
    </lineage>
</organism>